<evidence type="ECO:0000313" key="6">
    <source>
        <dbReference type="EMBL" id="WEJ61857.1"/>
    </source>
</evidence>
<proteinExistence type="predicted"/>
<dbReference type="InterPro" id="IPR000700">
    <property type="entry name" value="PAS-assoc_C"/>
</dbReference>
<dbReference type="Pfam" id="PF13426">
    <property type="entry name" value="PAS_9"/>
    <property type="match status" value="1"/>
</dbReference>
<protein>
    <submittedName>
        <fullName evidence="6">PAS domain S-box protein</fullName>
    </submittedName>
</protein>
<evidence type="ECO:0000313" key="7">
    <source>
        <dbReference type="Proteomes" id="UP001222275"/>
    </source>
</evidence>
<dbReference type="InterPro" id="IPR000014">
    <property type="entry name" value="PAS"/>
</dbReference>
<dbReference type="PANTHER" id="PTHR47429:SF2">
    <property type="entry name" value="PROTEIN TWIN LOV 1"/>
    <property type="match status" value="1"/>
</dbReference>
<dbReference type="Proteomes" id="UP001222275">
    <property type="component" value="Chromosome"/>
</dbReference>
<evidence type="ECO:0000256" key="3">
    <source>
        <dbReference type="ARBA" id="ARBA00022991"/>
    </source>
</evidence>
<dbReference type="PROSITE" id="PS50112">
    <property type="entry name" value="PAS"/>
    <property type="match status" value="1"/>
</dbReference>
<keyword evidence="3" id="KW-0157">Chromophore</keyword>
<organism evidence="6 7">
    <name type="scientific">Thiomicrorhabdus lithotrophica</name>
    <dbReference type="NCBI Taxonomy" id="2949997"/>
    <lineage>
        <taxon>Bacteria</taxon>
        <taxon>Pseudomonadati</taxon>
        <taxon>Pseudomonadota</taxon>
        <taxon>Gammaproteobacteria</taxon>
        <taxon>Thiotrichales</taxon>
        <taxon>Piscirickettsiaceae</taxon>
        <taxon>Thiomicrorhabdus</taxon>
    </lineage>
</organism>
<dbReference type="SMART" id="SM00091">
    <property type="entry name" value="PAS"/>
    <property type="match status" value="1"/>
</dbReference>
<evidence type="ECO:0000259" key="4">
    <source>
        <dbReference type="PROSITE" id="PS50112"/>
    </source>
</evidence>
<dbReference type="PROSITE" id="PS50113">
    <property type="entry name" value="PAC"/>
    <property type="match status" value="1"/>
</dbReference>
<gene>
    <name evidence="6" type="ORF">NR989_07495</name>
</gene>
<evidence type="ECO:0000256" key="2">
    <source>
        <dbReference type="ARBA" id="ARBA00022643"/>
    </source>
</evidence>
<keyword evidence="7" id="KW-1185">Reference proteome</keyword>
<accession>A0ABY8C8I5</accession>
<dbReference type="Gene3D" id="3.30.450.20">
    <property type="entry name" value="PAS domain"/>
    <property type="match status" value="1"/>
</dbReference>
<feature type="domain" description="PAS" evidence="4">
    <location>
        <begin position="7"/>
        <end position="80"/>
    </location>
</feature>
<feature type="domain" description="PAC" evidence="5">
    <location>
        <begin position="81"/>
        <end position="135"/>
    </location>
</feature>
<dbReference type="RefSeq" id="WP_275594117.1">
    <property type="nucleotide sequence ID" value="NZ_CP102381.1"/>
</dbReference>
<dbReference type="EMBL" id="CP102381">
    <property type="protein sequence ID" value="WEJ61857.1"/>
    <property type="molecule type" value="Genomic_DNA"/>
</dbReference>
<dbReference type="CDD" id="cd00130">
    <property type="entry name" value="PAS"/>
    <property type="match status" value="1"/>
</dbReference>
<dbReference type="PANTHER" id="PTHR47429">
    <property type="entry name" value="PROTEIN TWIN LOV 1"/>
    <property type="match status" value="1"/>
</dbReference>
<name>A0ABY8C8I5_9GAMM</name>
<dbReference type="SUPFAM" id="SSF55785">
    <property type="entry name" value="PYP-like sensor domain (PAS domain)"/>
    <property type="match status" value="1"/>
</dbReference>
<sequence length="152" mass="17496">MKDPKLRTNLLLQLVENAQDGIVVAEKEGHDTILIYVNPAFERLTGYKSEEILYQDCRFLQGEDTQQESIKVIRKAIDGADPVRTILKNYRKDGSVFWNELSVTPYFDEIDELTYYIGIQKDVTEEVVLQEALDKANEEIAKLQAELKSLKK</sequence>
<reference evidence="6 7" key="1">
    <citation type="submission" date="2022-06" db="EMBL/GenBank/DDBJ databases">
        <title>Thiomicrohabdus sp. nov, an obligately chemolithoautotrophic, sulfur-oxidizing bacterium isolated from beach of Guanyin Mountain. Amoy.</title>
        <authorList>
            <person name="Zhu H."/>
        </authorList>
    </citation>
    <scope>NUCLEOTIDE SEQUENCE [LARGE SCALE GENOMIC DNA]</scope>
    <source>
        <strain evidence="6 7">XGS-01</strain>
    </source>
</reference>
<dbReference type="NCBIfam" id="TIGR00229">
    <property type="entry name" value="sensory_box"/>
    <property type="match status" value="1"/>
</dbReference>
<keyword evidence="1" id="KW-0285">Flavoprotein</keyword>
<evidence type="ECO:0000259" key="5">
    <source>
        <dbReference type="PROSITE" id="PS50113"/>
    </source>
</evidence>
<dbReference type="SMART" id="SM00086">
    <property type="entry name" value="PAC"/>
    <property type="match status" value="1"/>
</dbReference>
<dbReference type="InterPro" id="IPR035965">
    <property type="entry name" value="PAS-like_dom_sf"/>
</dbReference>
<keyword evidence="2" id="KW-0288">FMN</keyword>
<dbReference type="InterPro" id="IPR001610">
    <property type="entry name" value="PAC"/>
</dbReference>
<evidence type="ECO:0000256" key="1">
    <source>
        <dbReference type="ARBA" id="ARBA00022630"/>
    </source>
</evidence>